<gene>
    <name evidence="1" type="ORF">SAMN05216586_11414</name>
</gene>
<evidence type="ECO:0000313" key="1">
    <source>
        <dbReference type="EMBL" id="SEG66391.1"/>
    </source>
</evidence>
<proteinExistence type="predicted"/>
<keyword evidence="2" id="KW-1185">Reference proteome</keyword>
<accession>A0AAQ1JRD5</accession>
<dbReference type="EMBL" id="FNVE01000014">
    <property type="protein sequence ID" value="SEG66391.1"/>
    <property type="molecule type" value="Genomic_DNA"/>
</dbReference>
<reference evidence="1 2" key="1">
    <citation type="submission" date="2016-10" db="EMBL/GenBank/DDBJ databases">
        <authorList>
            <person name="Varghese N."/>
            <person name="Submissions S."/>
        </authorList>
    </citation>
    <scope>NUCLEOTIDE SEQUENCE [LARGE SCALE GENOMIC DNA]</scope>
    <source>
        <strain evidence="1 2">CECT 8317</strain>
    </source>
</reference>
<name>A0AAQ1JRD5_9GAMM</name>
<dbReference type="AlphaFoldDB" id="A0AAQ1JRD5"/>
<organism evidence="1 2">
    <name type="scientific">Halopseudomonas aestusnigri</name>
    <dbReference type="NCBI Taxonomy" id="857252"/>
    <lineage>
        <taxon>Bacteria</taxon>
        <taxon>Pseudomonadati</taxon>
        <taxon>Pseudomonadota</taxon>
        <taxon>Gammaproteobacteria</taxon>
        <taxon>Pseudomonadales</taxon>
        <taxon>Pseudomonadaceae</taxon>
        <taxon>Halopseudomonas</taxon>
    </lineage>
</organism>
<sequence length="319" mass="36473">MLFKEKLLLANCDSVHAHGHEELRKRFLTGLAFADGVVLPPNTLIDNLELANALGQMNVIKYLNEEGKGKFVIRGFGLSRFATLQEYYDALPDNFILSSLPGRPRKGELDRQQRTVMAERLRKLQAALSELQPVLDDVSVPREALQQEVLRRLDALPGSGGYFEHDGDYQLFRLGGLSKYSRSDWYLYAEQFFRERGQAGLEALRFELIDPAYNSLFAKASEGFLQDNIRFLQGVPEQVLDSSIAFKALRREIELVQYPIKVFNFISSLGAGEVIKFLTDEALGYLEDKMMETGESYMTRRNWFGLYPRMRSFMGLEIK</sequence>
<dbReference type="Proteomes" id="UP000243518">
    <property type="component" value="Unassembled WGS sequence"/>
</dbReference>
<evidence type="ECO:0000313" key="2">
    <source>
        <dbReference type="Proteomes" id="UP000243518"/>
    </source>
</evidence>
<protein>
    <submittedName>
        <fullName evidence="1">Uncharacterized protein</fullName>
    </submittedName>
</protein>
<comment type="caution">
    <text evidence="1">The sequence shown here is derived from an EMBL/GenBank/DDBJ whole genome shotgun (WGS) entry which is preliminary data.</text>
</comment>
<dbReference type="RefSeq" id="WP_088277298.1">
    <property type="nucleotide sequence ID" value="NZ_FNVE01000014.1"/>
</dbReference>